<name>A0A098R2Q1_9SPIO</name>
<dbReference type="Gene3D" id="3.40.1690.10">
    <property type="entry name" value="secretion proteins EscU"/>
    <property type="match status" value="1"/>
</dbReference>
<dbReference type="InterPro" id="IPR006135">
    <property type="entry name" value="T3SS_substrate_exporter"/>
</dbReference>
<comment type="caution">
    <text evidence="2">The sequence shown here is derived from an EMBL/GenBank/DDBJ whole genome shotgun (WGS) entry which is preliminary data.</text>
</comment>
<dbReference type="AlphaFoldDB" id="A0A098R2Q1"/>
<dbReference type="GO" id="GO:0016020">
    <property type="term" value="C:membrane"/>
    <property type="evidence" value="ECO:0007669"/>
    <property type="project" value="InterPro"/>
</dbReference>
<dbReference type="Proteomes" id="UP000029692">
    <property type="component" value="Unassembled WGS sequence"/>
</dbReference>
<dbReference type="eggNOG" id="COG2257">
    <property type="taxonomic scope" value="Bacteria"/>
</dbReference>
<evidence type="ECO:0000256" key="1">
    <source>
        <dbReference type="ARBA" id="ARBA00010690"/>
    </source>
</evidence>
<gene>
    <name evidence="2" type="ORF">DC28_01840</name>
</gene>
<comment type="similarity">
    <text evidence="1">Belongs to the type III secretion exporter family.</text>
</comment>
<evidence type="ECO:0008006" key="4">
    <source>
        <dbReference type="Google" id="ProtNLM"/>
    </source>
</evidence>
<dbReference type="Pfam" id="PF01312">
    <property type="entry name" value="Bac_export_2"/>
    <property type="match status" value="1"/>
</dbReference>
<evidence type="ECO:0000313" key="3">
    <source>
        <dbReference type="Proteomes" id="UP000029692"/>
    </source>
</evidence>
<protein>
    <recommendedName>
        <fullName evidence="4">Flagellar biosynthesis protein FlhB</fullName>
    </recommendedName>
</protein>
<sequence>MLKDKKVKKAVALGYDPKKVAPEVIAKAFGEQVELLLTRARELDITIREDKVLSEALSKIPLGTPIPEDFYRVVASLYAFLQNQEAGVHHENAFN</sequence>
<dbReference type="InterPro" id="IPR029025">
    <property type="entry name" value="T3SS_substrate_exporter_C"/>
</dbReference>
<dbReference type="SUPFAM" id="SSF160544">
    <property type="entry name" value="EscU C-terminal domain-like"/>
    <property type="match status" value="1"/>
</dbReference>
<dbReference type="EMBL" id="JNUP01000001">
    <property type="protein sequence ID" value="KGE73943.1"/>
    <property type="molecule type" value="Genomic_DNA"/>
</dbReference>
<dbReference type="GO" id="GO:0009306">
    <property type="term" value="P:protein secretion"/>
    <property type="evidence" value="ECO:0007669"/>
    <property type="project" value="InterPro"/>
</dbReference>
<organism evidence="2 3">
    <name type="scientific">Spirochaeta lutea</name>
    <dbReference type="NCBI Taxonomy" id="1480694"/>
    <lineage>
        <taxon>Bacteria</taxon>
        <taxon>Pseudomonadati</taxon>
        <taxon>Spirochaetota</taxon>
        <taxon>Spirochaetia</taxon>
        <taxon>Spirochaetales</taxon>
        <taxon>Spirochaetaceae</taxon>
        <taxon>Spirochaeta</taxon>
    </lineage>
</organism>
<keyword evidence="3" id="KW-1185">Reference proteome</keyword>
<proteinExistence type="inferred from homology"/>
<evidence type="ECO:0000313" key="2">
    <source>
        <dbReference type="EMBL" id="KGE73943.1"/>
    </source>
</evidence>
<reference evidence="2 3" key="1">
    <citation type="submission" date="2014-05" db="EMBL/GenBank/DDBJ databases">
        <title>De novo Genome Sequence of Spirocheata sp.</title>
        <authorList>
            <person name="Shivani Y."/>
            <person name="Subhash Y."/>
            <person name="Tushar L."/>
            <person name="Sasikala C."/>
            <person name="Ramana C.V."/>
        </authorList>
    </citation>
    <scope>NUCLEOTIDE SEQUENCE [LARGE SCALE GENOMIC DNA]</scope>
    <source>
        <strain evidence="2 3">JC230</strain>
    </source>
</reference>
<dbReference type="STRING" id="1480694.DC28_01840"/>
<accession>A0A098R2Q1</accession>